<keyword evidence="1" id="KW-0732">Signal</keyword>
<accession>A0A840KFA8</accession>
<dbReference type="AlphaFoldDB" id="A0A840KFA8"/>
<proteinExistence type="predicted"/>
<protein>
    <recommendedName>
        <fullName evidence="4">Outer membrane protein with beta-barrel domain</fullName>
    </recommendedName>
</protein>
<comment type="caution">
    <text evidence="2">The sequence shown here is derived from an EMBL/GenBank/DDBJ whole genome shotgun (WGS) entry which is preliminary data.</text>
</comment>
<dbReference type="Proteomes" id="UP000592180">
    <property type="component" value="Unassembled WGS sequence"/>
</dbReference>
<evidence type="ECO:0000256" key="1">
    <source>
        <dbReference type="SAM" id="SignalP"/>
    </source>
</evidence>
<sequence length="214" mass="23464">MIRKLLFLGTFAVSITFSAQQKFSIIPSVGYAWRTAKTPSGISNETKEYIKGLKSGVNFDISAYYHLKSNIGLGLKYSNYSASSDGRITVQDLNGQLMAETVNTKDHISFFGPAFMYSNFNQETKHKLFYDLALGVITYTTKTGTVKGTGSNLGMEANIAYQYAVSKNFFIGPKLGFTAGTLTEMKFNGTTVEFGDEKEGLSRVSLGAAATFRF</sequence>
<name>A0A840KFA8_9FLAO</name>
<keyword evidence="3" id="KW-1185">Reference proteome</keyword>
<gene>
    <name evidence="2" type="ORF">HNP38_001686</name>
</gene>
<organism evidence="2 3">
    <name type="scientific">Chryseobacterium defluvii</name>
    <dbReference type="NCBI Taxonomy" id="160396"/>
    <lineage>
        <taxon>Bacteria</taxon>
        <taxon>Pseudomonadati</taxon>
        <taxon>Bacteroidota</taxon>
        <taxon>Flavobacteriia</taxon>
        <taxon>Flavobacteriales</taxon>
        <taxon>Weeksellaceae</taxon>
        <taxon>Chryseobacterium group</taxon>
        <taxon>Chryseobacterium</taxon>
    </lineage>
</organism>
<feature type="chain" id="PRO_5032409946" description="Outer membrane protein with beta-barrel domain" evidence="1">
    <location>
        <begin position="20"/>
        <end position="214"/>
    </location>
</feature>
<evidence type="ECO:0000313" key="3">
    <source>
        <dbReference type="Proteomes" id="UP000592180"/>
    </source>
</evidence>
<reference evidence="2 3" key="1">
    <citation type="submission" date="2020-08" db="EMBL/GenBank/DDBJ databases">
        <title>Functional genomics of gut bacteria from endangered species of beetles.</title>
        <authorList>
            <person name="Carlos-Shanley C."/>
        </authorList>
    </citation>
    <scope>NUCLEOTIDE SEQUENCE [LARGE SCALE GENOMIC DNA]</scope>
    <source>
        <strain evidence="2 3">S00151</strain>
    </source>
</reference>
<feature type="signal peptide" evidence="1">
    <location>
        <begin position="1"/>
        <end position="19"/>
    </location>
</feature>
<evidence type="ECO:0000313" key="2">
    <source>
        <dbReference type="EMBL" id="MBB4806414.1"/>
    </source>
</evidence>
<evidence type="ECO:0008006" key="4">
    <source>
        <dbReference type="Google" id="ProtNLM"/>
    </source>
</evidence>
<dbReference type="EMBL" id="JACHLE010000001">
    <property type="protein sequence ID" value="MBB4806414.1"/>
    <property type="molecule type" value="Genomic_DNA"/>
</dbReference>
<dbReference type="RefSeq" id="WP_184187435.1">
    <property type="nucleotide sequence ID" value="NZ_JACHLE010000001.1"/>
</dbReference>